<feature type="transmembrane region" description="Helical" evidence="1">
    <location>
        <begin position="95"/>
        <end position="115"/>
    </location>
</feature>
<feature type="transmembrane region" description="Helical" evidence="1">
    <location>
        <begin position="58"/>
        <end position="74"/>
    </location>
</feature>
<keyword evidence="3" id="KW-1185">Reference proteome</keyword>
<dbReference type="Proteomes" id="UP000051448">
    <property type="component" value="Unassembled WGS sequence"/>
</dbReference>
<keyword evidence="1" id="KW-1133">Transmembrane helix</keyword>
<feature type="transmembrane region" description="Helical" evidence="1">
    <location>
        <begin position="145"/>
        <end position="171"/>
    </location>
</feature>
<keyword evidence="1" id="KW-0472">Membrane</keyword>
<dbReference type="OrthoDB" id="2249484at2"/>
<dbReference type="STRING" id="1423759.FC92_GL000301"/>
<organism evidence="2 3">
    <name type="scientific">Liquorilactobacillus hordei DSM 19519</name>
    <dbReference type="NCBI Taxonomy" id="1423759"/>
    <lineage>
        <taxon>Bacteria</taxon>
        <taxon>Bacillati</taxon>
        <taxon>Bacillota</taxon>
        <taxon>Bacilli</taxon>
        <taxon>Lactobacillales</taxon>
        <taxon>Lactobacillaceae</taxon>
        <taxon>Liquorilactobacillus</taxon>
    </lineage>
</organism>
<feature type="transmembrane region" description="Helical" evidence="1">
    <location>
        <begin position="235"/>
        <end position="255"/>
    </location>
</feature>
<dbReference type="EMBL" id="AZDX01000012">
    <property type="protein sequence ID" value="KRL06958.1"/>
    <property type="molecule type" value="Genomic_DNA"/>
</dbReference>
<accession>A0A0R1MFZ0</accession>
<protein>
    <submittedName>
        <fullName evidence="2">ABC transporter, permease</fullName>
    </submittedName>
</protein>
<dbReference type="GeneID" id="98310228"/>
<dbReference type="AlphaFoldDB" id="A0A0R1MFZ0"/>
<keyword evidence="1" id="KW-0812">Transmembrane</keyword>
<dbReference type="RefSeq" id="WP_057869434.1">
    <property type="nucleotide sequence ID" value="NZ_AZDX01000012.1"/>
</dbReference>
<comment type="caution">
    <text evidence="2">The sequence shown here is derived from an EMBL/GenBank/DDBJ whole genome shotgun (WGS) entry which is preliminary data.</text>
</comment>
<evidence type="ECO:0000256" key="1">
    <source>
        <dbReference type="SAM" id="Phobius"/>
    </source>
</evidence>
<sequence>MMTKKEISVTNYFFKNTVKQLGYILIWIVFASLFFPWLFSGFNFSSLSVKNVLTDTNLGPTLSILISGIALFPYNDFKLLIQNGISRKTFWKARVLSFLAVSILGQLIGIIFALLNPYTQHSWQESSMYMQVYGKYFGSTAMNSFMGLCFILLSTSVVTIGAIMVGSIFSLFTKKAKVYIFIGLFAMIVVLINWISAAVQNDYMLHVIQGTNSFIHFIIGYSGASSHAGAWNPTMPFIVSILTGVICLIGSYATMKLFKIKNE</sequence>
<dbReference type="PATRIC" id="fig|1423759.3.peg.319"/>
<feature type="transmembrane region" description="Helical" evidence="1">
    <location>
        <begin position="21"/>
        <end position="38"/>
    </location>
</feature>
<proteinExistence type="predicted"/>
<name>A0A0R1MFZ0_9LACO</name>
<feature type="transmembrane region" description="Helical" evidence="1">
    <location>
        <begin position="178"/>
        <end position="197"/>
    </location>
</feature>
<evidence type="ECO:0000313" key="2">
    <source>
        <dbReference type="EMBL" id="KRL06958.1"/>
    </source>
</evidence>
<gene>
    <name evidence="2" type="ORF">FC92_GL000301</name>
</gene>
<reference evidence="2 3" key="1">
    <citation type="journal article" date="2015" name="Genome Announc.">
        <title>Expanding the biotechnology potential of lactobacilli through comparative genomics of 213 strains and associated genera.</title>
        <authorList>
            <person name="Sun Z."/>
            <person name="Harris H.M."/>
            <person name="McCann A."/>
            <person name="Guo C."/>
            <person name="Argimon S."/>
            <person name="Zhang W."/>
            <person name="Yang X."/>
            <person name="Jeffery I.B."/>
            <person name="Cooney J.C."/>
            <person name="Kagawa T.F."/>
            <person name="Liu W."/>
            <person name="Song Y."/>
            <person name="Salvetti E."/>
            <person name="Wrobel A."/>
            <person name="Rasinkangas P."/>
            <person name="Parkhill J."/>
            <person name="Rea M.C."/>
            <person name="O'Sullivan O."/>
            <person name="Ritari J."/>
            <person name="Douillard F.P."/>
            <person name="Paul Ross R."/>
            <person name="Yang R."/>
            <person name="Briner A.E."/>
            <person name="Felis G.E."/>
            <person name="de Vos W.M."/>
            <person name="Barrangou R."/>
            <person name="Klaenhammer T.R."/>
            <person name="Caufield P.W."/>
            <person name="Cui Y."/>
            <person name="Zhang H."/>
            <person name="O'Toole P.W."/>
        </authorList>
    </citation>
    <scope>NUCLEOTIDE SEQUENCE [LARGE SCALE GENOMIC DNA]</scope>
    <source>
        <strain evidence="2 3">DSM 19519</strain>
    </source>
</reference>
<evidence type="ECO:0000313" key="3">
    <source>
        <dbReference type="Proteomes" id="UP000051448"/>
    </source>
</evidence>